<evidence type="ECO:0000256" key="1">
    <source>
        <dbReference type="ARBA" id="ARBA00009981"/>
    </source>
</evidence>
<keyword evidence="4" id="KW-1185">Reference proteome</keyword>
<evidence type="ECO:0000256" key="2">
    <source>
        <dbReference type="RuleBase" id="RU362080"/>
    </source>
</evidence>
<gene>
    <name evidence="3" type="ORF">HMPREF1705_04336</name>
</gene>
<dbReference type="eggNOG" id="COG2161">
    <property type="taxonomic scope" value="Bacteria"/>
</dbReference>
<organism evidence="3 4">
    <name type="scientific">Acetomicrobium hydrogeniformans ATCC BAA-1850</name>
    <dbReference type="NCBI Taxonomy" id="592015"/>
    <lineage>
        <taxon>Bacteria</taxon>
        <taxon>Thermotogati</taxon>
        <taxon>Synergistota</taxon>
        <taxon>Synergistia</taxon>
        <taxon>Synergistales</taxon>
        <taxon>Acetomicrobiaceae</taxon>
        <taxon>Acetomicrobium</taxon>
    </lineage>
</organism>
<dbReference type="OrthoDB" id="5422450at2"/>
<protein>
    <recommendedName>
        <fullName evidence="2">Antitoxin</fullName>
    </recommendedName>
</protein>
<evidence type="ECO:0000313" key="4">
    <source>
        <dbReference type="Proteomes" id="UP000005273"/>
    </source>
</evidence>
<dbReference type="NCBIfam" id="TIGR01552">
    <property type="entry name" value="phd_fam"/>
    <property type="match status" value="1"/>
</dbReference>
<dbReference type="AlphaFoldDB" id="A0A0T5X7S0"/>
<sequence length="91" mass="10446">MEKVIGVNELRPKLGKYLDEAEKGETFVISSRSKLKGVLLSYSKYRELKELTEKARRLEVSLLVNKFRDRASKAGLTEADVEEEIEKTRNS</sequence>
<dbReference type="InterPro" id="IPR036165">
    <property type="entry name" value="YefM-like_sf"/>
</dbReference>
<dbReference type="Proteomes" id="UP000005273">
    <property type="component" value="Unassembled WGS sequence"/>
</dbReference>
<dbReference type="RefSeq" id="WP_009200709.1">
    <property type="nucleotide sequence ID" value="NZ_ACJX03000001.1"/>
</dbReference>
<reference evidence="4" key="1">
    <citation type="submission" date="2012-09" db="EMBL/GenBank/DDBJ databases">
        <authorList>
            <person name="Weinstock G."/>
            <person name="Sodergren E."/>
            <person name="Clifton S."/>
            <person name="Fulton L."/>
            <person name="Fulton B."/>
            <person name="Courtney L."/>
            <person name="Fronick C."/>
            <person name="Harrison M."/>
            <person name="Strong C."/>
            <person name="Farmer C."/>
            <person name="Delehaunty K."/>
            <person name="Markovic C."/>
            <person name="Hall O."/>
            <person name="Minx P."/>
            <person name="Tomlinson C."/>
            <person name="Mitreva M."/>
            <person name="Nelson J."/>
            <person name="Hou S."/>
            <person name="Wollam A."/>
            <person name="Pepin K.H."/>
            <person name="Johnson M."/>
            <person name="Bhonagiri V."/>
            <person name="Nash W.E."/>
            <person name="Suruliraj S."/>
            <person name="Warren W."/>
            <person name="Chinwalla A."/>
            <person name="Mardis E.R."/>
            <person name="Wilson R.K."/>
        </authorList>
    </citation>
    <scope>NUCLEOTIDE SEQUENCE [LARGE SCALE GENOMIC DNA]</scope>
    <source>
        <strain evidence="4">OS1</strain>
    </source>
</reference>
<comment type="similarity">
    <text evidence="1 2">Belongs to the phD/YefM antitoxin family.</text>
</comment>
<dbReference type="SUPFAM" id="SSF143120">
    <property type="entry name" value="YefM-like"/>
    <property type="match status" value="1"/>
</dbReference>
<dbReference type="STRING" id="592015.HMPREF1705_04336"/>
<comment type="caution">
    <text evidence="3">The sequence shown here is derived from an EMBL/GenBank/DDBJ whole genome shotgun (WGS) entry which is preliminary data.</text>
</comment>
<accession>A0A0T5X7S0</accession>
<dbReference type="Gene3D" id="3.40.1620.10">
    <property type="entry name" value="YefM-like domain"/>
    <property type="match status" value="1"/>
</dbReference>
<evidence type="ECO:0000313" key="3">
    <source>
        <dbReference type="EMBL" id="KRT34409.1"/>
    </source>
</evidence>
<name>A0A0T5X7S0_9BACT</name>
<dbReference type="InterPro" id="IPR006442">
    <property type="entry name" value="Antitoxin_Phd/YefM"/>
</dbReference>
<comment type="function">
    <text evidence="2">Antitoxin component of a type II toxin-antitoxin (TA) system.</text>
</comment>
<proteinExistence type="inferred from homology"/>
<dbReference type="Pfam" id="PF02604">
    <property type="entry name" value="PhdYeFM_antitox"/>
    <property type="match status" value="1"/>
</dbReference>
<dbReference type="EMBL" id="ACJX03000001">
    <property type="protein sequence ID" value="KRT34409.1"/>
    <property type="molecule type" value="Genomic_DNA"/>
</dbReference>